<dbReference type="HOGENOM" id="CLU_2265524_0_0_1"/>
<reference evidence="2" key="2">
    <citation type="journal article" date="2014" name="PLoS Genet.">
        <title>Signature gene expression reveals novel clues to the molecular mechanisms of dimorphic transition in Penicillium marneffei.</title>
        <authorList>
            <person name="Yang E."/>
            <person name="Wang G."/>
            <person name="Cai J."/>
            <person name="Woo P.C."/>
            <person name="Lau S.K."/>
            <person name="Yuen K.-Y."/>
            <person name="Chow W.-N."/>
            <person name="Lin X."/>
        </authorList>
    </citation>
    <scope>NUCLEOTIDE SEQUENCE</scope>
    <source>
        <strain evidence="2">PM1</strain>
    </source>
</reference>
<evidence type="ECO:0000256" key="1">
    <source>
        <dbReference type="SAM" id="MobiDB-lite"/>
    </source>
</evidence>
<comment type="caution">
    <text evidence="2">The sequence shown here is derived from an EMBL/GenBank/DDBJ whole genome shotgun (WGS) entry which is preliminary data.</text>
</comment>
<dbReference type="EMBL" id="JPOX01000049">
    <property type="protein sequence ID" value="KFX42102.1"/>
    <property type="molecule type" value="Genomic_DNA"/>
</dbReference>
<accession>A0A093UP93</accession>
<reference key="1">
    <citation type="journal article" date="2014" name="PLoS Genet.">
        <title>Signature Gene Expression Reveals Novel Clues to the Molecular Mechanisms of Dimorphic Transition in Penicillium marneffei.</title>
        <authorList>
            <person name="Yang E."/>
            <person name="Wang G."/>
            <person name="Cai J."/>
            <person name="Woo P.C."/>
            <person name="Lau S.K."/>
            <person name="Yuen K.-Y."/>
            <person name="Chow W.-N."/>
            <person name="Lin X."/>
        </authorList>
    </citation>
    <scope>NUCLEOTIDE SEQUENCE [LARGE SCALE GENOMIC DNA]</scope>
    <source>
        <strain>PM1</strain>
    </source>
</reference>
<gene>
    <name evidence="2" type="ORF">GQ26_0490460</name>
</gene>
<protein>
    <submittedName>
        <fullName evidence="2">Uncharacterized protein</fullName>
    </submittedName>
</protein>
<evidence type="ECO:0000313" key="2">
    <source>
        <dbReference type="EMBL" id="KFX42102.1"/>
    </source>
</evidence>
<name>A0A093UP93_TALMA</name>
<dbReference type="AlphaFoldDB" id="A0A093UP93"/>
<proteinExistence type="predicted"/>
<feature type="region of interest" description="Disordered" evidence="1">
    <location>
        <begin position="74"/>
        <end position="103"/>
    </location>
</feature>
<organism evidence="2">
    <name type="scientific">Talaromyces marneffei PM1</name>
    <dbReference type="NCBI Taxonomy" id="1077442"/>
    <lineage>
        <taxon>Eukaryota</taxon>
        <taxon>Fungi</taxon>
        <taxon>Dikarya</taxon>
        <taxon>Ascomycota</taxon>
        <taxon>Pezizomycotina</taxon>
        <taxon>Eurotiomycetes</taxon>
        <taxon>Eurotiomycetidae</taxon>
        <taxon>Eurotiales</taxon>
        <taxon>Trichocomaceae</taxon>
        <taxon>Talaromyces</taxon>
        <taxon>Talaromyces sect. Talaromyces</taxon>
    </lineage>
</organism>
<sequence length="103" mass="11483">MSRRSSIRGSEKNVVVSVKSGGVTKASSTRLRSIHPVFEAQRITVPVPEAPPNIFKRIWRYFYPEEQSPAGLDPMFMRTSVSEPPAAINNTSSADQRHPTTRT</sequence>